<proteinExistence type="predicted"/>
<keyword evidence="2" id="KW-0966">Cell projection</keyword>
<keyword evidence="2" id="KW-0282">Flagellum</keyword>
<protein>
    <submittedName>
        <fullName evidence="2">FliM/FliN family flagellar motor switch protein</fullName>
    </submittedName>
</protein>
<dbReference type="Gene3D" id="2.30.330.10">
    <property type="entry name" value="SpoA-like"/>
    <property type="match status" value="1"/>
</dbReference>
<sequence>MATNATTAPEEPTSSTALLAPVQEEAAIAADTETASLLLRRTVEERVTQAPLRLEIRLPIRGLRVKDILALRKGAIFETQWPADEDIPGDCGGQQLVWTEFEVIDKKLAVRVTRLA</sequence>
<comment type="caution">
    <text evidence="2">The sequence shown here is derived from an EMBL/GenBank/DDBJ whole genome shotgun (WGS) entry which is preliminary data.</text>
</comment>
<evidence type="ECO:0000259" key="1">
    <source>
        <dbReference type="Pfam" id="PF01052"/>
    </source>
</evidence>
<dbReference type="InterPro" id="IPR001543">
    <property type="entry name" value="FliN-like_C"/>
</dbReference>
<accession>A0A7V5CTE0</accession>
<dbReference type="InterPro" id="IPR036429">
    <property type="entry name" value="SpoA-like_sf"/>
</dbReference>
<feature type="domain" description="Flagellar motor switch protein FliN-like C-terminal" evidence="1">
    <location>
        <begin position="45"/>
        <end position="115"/>
    </location>
</feature>
<gene>
    <name evidence="2" type="ORF">ENW50_08985</name>
</gene>
<evidence type="ECO:0000313" key="2">
    <source>
        <dbReference type="EMBL" id="HGY94798.1"/>
    </source>
</evidence>
<keyword evidence="2" id="KW-0969">Cilium</keyword>
<dbReference type="Pfam" id="PF01052">
    <property type="entry name" value="FliMN_C"/>
    <property type="match status" value="1"/>
</dbReference>
<organism evidence="2">
    <name type="scientific">Acidobacterium capsulatum</name>
    <dbReference type="NCBI Taxonomy" id="33075"/>
    <lineage>
        <taxon>Bacteria</taxon>
        <taxon>Pseudomonadati</taxon>
        <taxon>Acidobacteriota</taxon>
        <taxon>Terriglobia</taxon>
        <taxon>Terriglobales</taxon>
        <taxon>Acidobacteriaceae</taxon>
        <taxon>Acidobacterium</taxon>
    </lineage>
</organism>
<dbReference type="EMBL" id="DTKL01000058">
    <property type="protein sequence ID" value="HGY94798.1"/>
    <property type="molecule type" value="Genomic_DNA"/>
</dbReference>
<reference evidence="2" key="1">
    <citation type="journal article" date="2020" name="mSystems">
        <title>Genome- and Community-Level Interaction Insights into Carbon Utilization and Element Cycling Functions of Hydrothermarchaeota in Hydrothermal Sediment.</title>
        <authorList>
            <person name="Zhou Z."/>
            <person name="Liu Y."/>
            <person name="Xu W."/>
            <person name="Pan J."/>
            <person name="Luo Z.H."/>
            <person name="Li M."/>
        </authorList>
    </citation>
    <scope>NUCLEOTIDE SEQUENCE [LARGE SCALE GENOMIC DNA]</scope>
    <source>
        <strain evidence="2">SpSt-855</strain>
    </source>
</reference>
<dbReference type="AlphaFoldDB" id="A0A7V5CTE0"/>
<dbReference type="SUPFAM" id="SSF101801">
    <property type="entry name" value="Surface presentation of antigens (SPOA)"/>
    <property type="match status" value="1"/>
</dbReference>
<name>A0A7V5CTE0_9BACT</name>